<dbReference type="EMBL" id="JAULSX010000002">
    <property type="protein sequence ID" value="KAK3497174.1"/>
    <property type="molecule type" value="Genomic_DNA"/>
</dbReference>
<keyword evidence="4" id="KW-0560">Oxidoreductase</keyword>
<dbReference type="PANTHER" id="PTHR10543:SF89">
    <property type="entry name" value="CAROTENOID 9,10(9',10')-CLEAVAGE DIOXYGENASE 1"/>
    <property type="match status" value="1"/>
</dbReference>
<comment type="caution">
    <text evidence="6">The sequence shown here is derived from an EMBL/GenBank/DDBJ whole genome shotgun (WGS) entry which is preliminary data.</text>
</comment>
<keyword evidence="3" id="KW-0479">Metal-binding</keyword>
<sequence length="148" mass="16066">MVVLSCLPASKTNVKRISVANTSVLYHDARALATCENGPPLRFLLPSLETIGWFNGVTTDNKPSGDYEKIDGASAVGFGGRGVLSLMREWTMAHPRVDPETEEVIAFHSFSVKPYVSYSIIQPSWVSTSPRLMNVPVPGVACPKMMPA</sequence>
<protein>
    <submittedName>
        <fullName evidence="6">Carotenoid oxygenase</fullName>
    </submittedName>
</protein>
<evidence type="ECO:0000313" key="6">
    <source>
        <dbReference type="EMBL" id="KAK3497174.1"/>
    </source>
</evidence>
<dbReference type="Pfam" id="PF03055">
    <property type="entry name" value="RPE65"/>
    <property type="match status" value="1"/>
</dbReference>
<organism evidence="6 7">
    <name type="scientific">Neurospora hispaniola</name>
    <dbReference type="NCBI Taxonomy" id="588809"/>
    <lineage>
        <taxon>Eukaryota</taxon>
        <taxon>Fungi</taxon>
        <taxon>Dikarya</taxon>
        <taxon>Ascomycota</taxon>
        <taxon>Pezizomycotina</taxon>
        <taxon>Sordariomycetes</taxon>
        <taxon>Sordariomycetidae</taxon>
        <taxon>Sordariales</taxon>
        <taxon>Sordariaceae</taxon>
        <taxon>Neurospora</taxon>
    </lineage>
</organism>
<dbReference type="GO" id="GO:0016121">
    <property type="term" value="P:carotene catabolic process"/>
    <property type="evidence" value="ECO:0007669"/>
    <property type="project" value="TreeGrafter"/>
</dbReference>
<evidence type="ECO:0000256" key="1">
    <source>
        <dbReference type="ARBA" id="ARBA00001954"/>
    </source>
</evidence>
<evidence type="ECO:0000313" key="7">
    <source>
        <dbReference type="Proteomes" id="UP001285908"/>
    </source>
</evidence>
<reference evidence="6 7" key="1">
    <citation type="journal article" date="2023" name="Mol. Phylogenet. Evol.">
        <title>Genome-scale phylogeny and comparative genomics of the fungal order Sordariales.</title>
        <authorList>
            <person name="Hensen N."/>
            <person name="Bonometti L."/>
            <person name="Westerberg I."/>
            <person name="Brannstrom I.O."/>
            <person name="Guillou S."/>
            <person name="Cros-Aarteil S."/>
            <person name="Calhoun S."/>
            <person name="Haridas S."/>
            <person name="Kuo A."/>
            <person name="Mondo S."/>
            <person name="Pangilinan J."/>
            <person name="Riley R."/>
            <person name="LaButti K."/>
            <person name="Andreopoulos B."/>
            <person name="Lipzen A."/>
            <person name="Chen C."/>
            <person name="Yan M."/>
            <person name="Daum C."/>
            <person name="Ng V."/>
            <person name="Clum A."/>
            <person name="Steindorff A."/>
            <person name="Ohm R.A."/>
            <person name="Martin F."/>
            <person name="Silar P."/>
            <person name="Natvig D.O."/>
            <person name="Lalanne C."/>
            <person name="Gautier V."/>
            <person name="Ament-Velasquez S.L."/>
            <person name="Kruys A."/>
            <person name="Hutchinson M.I."/>
            <person name="Powell A.J."/>
            <person name="Barry K."/>
            <person name="Miller A.N."/>
            <person name="Grigoriev I.V."/>
            <person name="Debuchy R."/>
            <person name="Gladieux P."/>
            <person name="Hiltunen Thoren M."/>
            <person name="Johannesson H."/>
        </authorList>
    </citation>
    <scope>NUCLEOTIDE SEQUENCE [LARGE SCALE GENOMIC DNA]</scope>
    <source>
        <strain evidence="6 7">FGSC 10403</strain>
    </source>
</reference>
<dbReference type="InterPro" id="IPR004294">
    <property type="entry name" value="Carotenoid_Oase"/>
</dbReference>
<evidence type="ECO:0000256" key="5">
    <source>
        <dbReference type="ARBA" id="ARBA00023004"/>
    </source>
</evidence>
<accession>A0AAJ0ICE6</accession>
<dbReference type="AlphaFoldDB" id="A0AAJ0ICE6"/>
<dbReference type="PANTHER" id="PTHR10543">
    <property type="entry name" value="BETA-CAROTENE DIOXYGENASE"/>
    <property type="match status" value="1"/>
</dbReference>
<gene>
    <name evidence="6" type="ORF">B0T23DRAFT_77044</name>
</gene>
<comment type="cofactor">
    <cofactor evidence="1">
        <name>Fe(2+)</name>
        <dbReference type="ChEBI" id="CHEBI:29033"/>
    </cofactor>
</comment>
<dbReference type="GeneID" id="87879386"/>
<dbReference type="GO" id="GO:0046872">
    <property type="term" value="F:metal ion binding"/>
    <property type="evidence" value="ECO:0007669"/>
    <property type="project" value="UniProtKB-KW"/>
</dbReference>
<evidence type="ECO:0000256" key="4">
    <source>
        <dbReference type="ARBA" id="ARBA00023002"/>
    </source>
</evidence>
<dbReference type="Proteomes" id="UP001285908">
    <property type="component" value="Unassembled WGS sequence"/>
</dbReference>
<comment type="similarity">
    <text evidence="2">Belongs to the carotenoid oxygenase family.</text>
</comment>
<proteinExistence type="inferred from homology"/>
<keyword evidence="5" id="KW-0408">Iron</keyword>
<keyword evidence="7" id="KW-1185">Reference proteome</keyword>
<name>A0AAJ0ICE6_9PEZI</name>
<evidence type="ECO:0000256" key="2">
    <source>
        <dbReference type="ARBA" id="ARBA00006787"/>
    </source>
</evidence>
<dbReference type="GO" id="GO:0010436">
    <property type="term" value="F:carotenoid dioxygenase activity"/>
    <property type="evidence" value="ECO:0007669"/>
    <property type="project" value="TreeGrafter"/>
</dbReference>
<dbReference type="RefSeq" id="XP_062695438.1">
    <property type="nucleotide sequence ID" value="XM_062841764.1"/>
</dbReference>
<evidence type="ECO:0000256" key="3">
    <source>
        <dbReference type="ARBA" id="ARBA00022723"/>
    </source>
</evidence>